<dbReference type="PROSITE" id="PS51257">
    <property type="entry name" value="PROKAR_LIPOPROTEIN"/>
    <property type="match status" value="1"/>
</dbReference>
<dbReference type="GO" id="GO:0005886">
    <property type="term" value="C:plasma membrane"/>
    <property type="evidence" value="ECO:0007669"/>
    <property type="project" value="UniProtKB-SubCell"/>
</dbReference>
<evidence type="ECO:0000313" key="3">
    <source>
        <dbReference type="EMBL" id="BBD99562.1"/>
    </source>
</evidence>
<keyword evidence="4" id="KW-1185">Reference proteome</keyword>
<dbReference type="Proteomes" id="UP000279959">
    <property type="component" value="Chromosome"/>
</dbReference>
<dbReference type="SUPFAM" id="SSF56954">
    <property type="entry name" value="Outer membrane efflux proteins (OEP)"/>
    <property type="match status" value="1"/>
</dbReference>
<evidence type="ECO:0000256" key="2">
    <source>
        <dbReference type="RuleBase" id="RU362097"/>
    </source>
</evidence>
<feature type="signal peptide" evidence="2">
    <location>
        <begin position="1"/>
        <end position="19"/>
    </location>
</feature>
<dbReference type="Pfam" id="PF02321">
    <property type="entry name" value="OEP"/>
    <property type="match status" value="2"/>
</dbReference>
<accession>A0A494WF94</accession>
<dbReference type="KEGG" id="sami:SAMIE_1030630"/>
<dbReference type="Gene3D" id="1.20.1600.10">
    <property type="entry name" value="Outer membrane efflux proteins (OEP)"/>
    <property type="match status" value="1"/>
</dbReference>
<protein>
    <submittedName>
        <fullName evidence="3">TolC family protein</fullName>
    </submittedName>
</protein>
<keyword evidence="2" id="KW-0472">Membrane</keyword>
<organism evidence="3 4">
    <name type="scientific">Sphingobium amiense</name>
    <dbReference type="NCBI Taxonomy" id="135719"/>
    <lineage>
        <taxon>Bacteria</taxon>
        <taxon>Pseudomonadati</taxon>
        <taxon>Pseudomonadota</taxon>
        <taxon>Alphaproteobacteria</taxon>
        <taxon>Sphingomonadales</taxon>
        <taxon>Sphingomonadaceae</taxon>
        <taxon>Sphingobium</taxon>
    </lineage>
</organism>
<keyword evidence="2" id="KW-1134">Transmembrane beta strand</keyword>
<gene>
    <name evidence="3" type="ORF">SAMIE_1030630</name>
</gene>
<sequence length="479" mass="50821">MLRSFLMPLLAAAALTACTAGPDYQPPSTPAAAAGAFLGSDNAAVSTAAAQDRWWSLYDDPLLDGLVNDALVANTDIRVAVARIERARASLRGARSEQLPQTGLSASESYNRTAQARSVPGADRENWVFDAALDLSYEVDLFGRVRRGVEAARGDLAAQQADADAVRVAVIADTVRAYLDVTATAERLAVAERTVNLLDQSVRITAARFDAGRSDRLDIVRVTSLREQQRAILPSLRANRDAALFRLATLTGRTPQEIPDAVRSAVHTPQLSQPIPIGDGQALLARRPDVRAAERRLSADTARVGVATADLYPRITLGGSIGTTALGGGNLFGGGPLNWLLGPLISWAFPNQEAIRARIGTARADSAASLAAFDGTVLHALEETETALSAYANAIDRVRTLDEARSEAERATRISLARQREGRIDFLTVLDAQRTLAGVEADRAEAVRALSFAQVGLFRALGGGWGRASAVSLSSTTGH</sequence>
<dbReference type="InterPro" id="IPR003423">
    <property type="entry name" value="OMP_efflux"/>
</dbReference>
<dbReference type="AlphaFoldDB" id="A0A494WF94"/>
<keyword evidence="2" id="KW-0449">Lipoprotein</keyword>
<dbReference type="EMBL" id="AP018664">
    <property type="protein sequence ID" value="BBD99562.1"/>
    <property type="molecule type" value="Genomic_DNA"/>
</dbReference>
<proteinExistence type="inferred from homology"/>
<comment type="subcellular location">
    <subcellularLocation>
        <location evidence="2">Cell membrane</location>
        <topology evidence="2">Lipid-anchor</topology>
    </subcellularLocation>
</comment>
<feature type="chain" id="PRO_5019609612" evidence="2">
    <location>
        <begin position="20"/>
        <end position="479"/>
    </location>
</feature>
<dbReference type="PANTHER" id="PTHR30203:SF21">
    <property type="entry name" value="OUTER MEMBRANE COMPONENT OF MULTIDRUG EFFLUX PUMP-RELATED"/>
    <property type="match status" value="1"/>
</dbReference>
<evidence type="ECO:0000256" key="1">
    <source>
        <dbReference type="ARBA" id="ARBA00007613"/>
    </source>
</evidence>
<name>A0A494WF94_9SPHN</name>
<dbReference type="InterPro" id="IPR010131">
    <property type="entry name" value="MdtP/NodT-like"/>
</dbReference>
<keyword evidence="2" id="KW-0564">Palmitate</keyword>
<dbReference type="NCBIfam" id="TIGR01845">
    <property type="entry name" value="outer_NodT"/>
    <property type="match status" value="1"/>
</dbReference>
<keyword evidence="2" id="KW-0732">Signal</keyword>
<evidence type="ECO:0000313" key="4">
    <source>
        <dbReference type="Proteomes" id="UP000279959"/>
    </source>
</evidence>
<dbReference type="GO" id="GO:0015562">
    <property type="term" value="F:efflux transmembrane transporter activity"/>
    <property type="evidence" value="ECO:0007669"/>
    <property type="project" value="InterPro"/>
</dbReference>
<keyword evidence="2" id="KW-0812">Transmembrane</keyword>
<dbReference type="PANTHER" id="PTHR30203">
    <property type="entry name" value="OUTER MEMBRANE CATION EFFLUX PROTEIN"/>
    <property type="match status" value="1"/>
</dbReference>
<dbReference type="RefSeq" id="WP_066702039.1">
    <property type="nucleotide sequence ID" value="NZ_AP018664.1"/>
</dbReference>
<reference evidence="3 4" key="1">
    <citation type="submission" date="2018-05" db="EMBL/GenBank/DDBJ databases">
        <title>Complete Genome Sequence of the Nonylphenol-Degrading Bacterium Sphingobium amiense DSM 16289T.</title>
        <authorList>
            <person name="Ootsuka M."/>
            <person name="Nishizawa T."/>
            <person name="Ohta H."/>
        </authorList>
    </citation>
    <scope>NUCLEOTIDE SEQUENCE [LARGE SCALE GENOMIC DNA]</scope>
    <source>
        <strain evidence="3 4">DSM 16289</strain>
    </source>
</reference>
<dbReference type="Gene3D" id="2.20.200.10">
    <property type="entry name" value="Outer membrane efflux proteins (OEP)"/>
    <property type="match status" value="1"/>
</dbReference>
<comment type="similarity">
    <text evidence="1 2">Belongs to the outer membrane factor (OMF) (TC 1.B.17) family.</text>
</comment>